<sequence length="574" mass="64117">MKKLFYLSISLIFVFGCADLDLQPTDMISEDAVKKDPKLVEAFLTKIYANAVFEPNEVSSMKGQERLTDAVVGAEYTLMAPWQNAVKASYNIPTSSGAHNNLNRWHYGNIRSCNEIIEILNNATFDAATVKEQIAEAKFLRAWMYLDMAKRYGGMPLEVTAKSVDAGSAELMIPRSTLKATYDQIISDLDAGIADLPSSALYGKASKWAAYGLKSRAALYAARIAKYHPQSADGLTSIPSGSAGGYYATALASANAVIDGGKHALHTGSNKETAFGEIFYKVKGISEIIFSEEYNTGLGKTHAWSGYALPDGFKAGWGSNMHMYVASDARFEYQDGSPGDTHHAKFDNATFFDIEEVIYKKDPRYLASLFTPEDVFQGREVWFHDKSVGTGNKLGRAGNVVPSRAPGRNRNRGGRLIQKRVHPDVEFPAFGSDDVDYVVLRTGEMYLNASEAAFETGKMDEAKSRLNALRARVGMPAKTTVTLDLIKNERFVELYAENHRYWDLRTWRDAEAEIHLVTKFGTKWYRRKSDGMYKAKKWKWNFSQNTPFLPKMYWLPYGTNKLAQNPNLVENPGY</sequence>
<dbReference type="GO" id="GO:0009279">
    <property type="term" value="C:cell outer membrane"/>
    <property type="evidence" value="ECO:0007669"/>
    <property type="project" value="UniProtKB-SubCell"/>
</dbReference>
<dbReference type="InterPro" id="IPR011990">
    <property type="entry name" value="TPR-like_helical_dom_sf"/>
</dbReference>
<reference evidence="7" key="1">
    <citation type="submission" date="2018-05" db="EMBL/GenBank/DDBJ databases">
        <authorList>
            <person name="Lanie J.A."/>
            <person name="Ng W.-L."/>
            <person name="Kazmierczak K.M."/>
            <person name="Andrzejewski T.M."/>
            <person name="Davidsen T.M."/>
            <person name="Wayne K.J."/>
            <person name="Tettelin H."/>
            <person name="Glass J.I."/>
            <person name="Rusch D."/>
            <person name="Podicherti R."/>
            <person name="Tsui H.-C.T."/>
            <person name="Winkler M.E."/>
        </authorList>
    </citation>
    <scope>NUCLEOTIDE SEQUENCE</scope>
</reference>
<proteinExistence type="predicted"/>
<evidence type="ECO:0000256" key="4">
    <source>
        <dbReference type="ARBA" id="ARBA00023237"/>
    </source>
</evidence>
<gene>
    <name evidence="7" type="ORF">METZ01_LOCUS49681</name>
</gene>
<evidence type="ECO:0000256" key="2">
    <source>
        <dbReference type="ARBA" id="ARBA00022729"/>
    </source>
</evidence>
<dbReference type="Gene3D" id="1.25.40.390">
    <property type="match status" value="1"/>
</dbReference>
<feature type="domain" description="SusD-like N-terminal" evidence="6">
    <location>
        <begin position="38"/>
        <end position="218"/>
    </location>
</feature>
<keyword evidence="4" id="KW-0998">Cell outer membrane</keyword>
<evidence type="ECO:0000256" key="1">
    <source>
        <dbReference type="ARBA" id="ARBA00004442"/>
    </source>
</evidence>
<organism evidence="7">
    <name type="scientific">marine metagenome</name>
    <dbReference type="NCBI Taxonomy" id="408172"/>
    <lineage>
        <taxon>unclassified sequences</taxon>
        <taxon>metagenomes</taxon>
        <taxon>ecological metagenomes</taxon>
    </lineage>
</organism>
<dbReference type="InterPro" id="IPR033985">
    <property type="entry name" value="SusD-like_N"/>
</dbReference>
<dbReference type="EMBL" id="UINC01002452">
    <property type="protein sequence ID" value="SUZ96827.1"/>
    <property type="molecule type" value="Genomic_DNA"/>
</dbReference>
<dbReference type="InterPro" id="IPR012944">
    <property type="entry name" value="SusD_RagB_dom"/>
</dbReference>
<dbReference type="Pfam" id="PF07980">
    <property type="entry name" value="SusD_RagB"/>
    <property type="match status" value="1"/>
</dbReference>
<evidence type="ECO:0008006" key="8">
    <source>
        <dbReference type="Google" id="ProtNLM"/>
    </source>
</evidence>
<dbReference type="Pfam" id="PF14322">
    <property type="entry name" value="SusD-like_3"/>
    <property type="match status" value="1"/>
</dbReference>
<evidence type="ECO:0000259" key="6">
    <source>
        <dbReference type="Pfam" id="PF14322"/>
    </source>
</evidence>
<keyword evidence="2" id="KW-0732">Signal</keyword>
<evidence type="ECO:0000259" key="5">
    <source>
        <dbReference type="Pfam" id="PF07980"/>
    </source>
</evidence>
<dbReference type="PROSITE" id="PS51257">
    <property type="entry name" value="PROKAR_LIPOPROTEIN"/>
    <property type="match status" value="1"/>
</dbReference>
<evidence type="ECO:0000313" key="7">
    <source>
        <dbReference type="EMBL" id="SUZ96827.1"/>
    </source>
</evidence>
<name>A0A381S3L7_9ZZZZ</name>
<feature type="domain" description="RagB/SusD" evidence="5">
    <location>
        <begin position="287"/>
        <end position="574"/>
    </location>
</feature>
<protein>
    <recommendedName>
        <fullName evidence="8">RagB/SusD domain-containing protein</fullName>
    </recommendedName>
</protein>
<comment type="subcellular location">
    <subcellularLocation>
        <location evidence="1">Cell outer membrane</location>
    </subcellularLocation>
</comment>
<accession>A0A381S3L7</accession>
<evidence type="ECO:0000256" key="3">
    <source>
        <dbReference type="ARBA" id="ARBA00023136"/>
    </source>
</evidence>
<keyword evidence="3" id="KW-0472">Membrane</keyword>
<dbReference type="SUPFAM" id="SSF48452">
    <property type="entry name" value="TPR-like"/>
    <property type="match status" value="1"/>
</dbReference>
<dbReference type="AlphaFoldDB" id="A0A381S3L7"/>